<keyword evidence="13" id="KW-0449">Lipoprotein</keyword>
<keyword evidence="6 16" id="KW-0812">Transmembrane</keyword>
<feature type="transmembrane region" description="Helical" evidence="16">
    <location>
        <begin position="94"/>
        <end position="112"/>
    </location>
</feature>
<evidence type="ECO:0000256" key="5">
    <source>
        <dbReference type="ARBA" id="ARBA00022660"/>
    </source>
</evidence>
<dbReference type="GO" id="GO:0005507">
    <property type="term" value="F:copper ion binding"/>
    <property type="evidence" value="ECO:0007669"/>
    <property type="project" value="InterPro"/>
</dbReference>
<evidence type="ECO:0000313" key="20">
    <source>
        <dbReference type="Proteomes" id="UP000200980"/>
    </source>
</evidence>
<comment type="caution">
    <text evidence="19">The sequence shown here is derived from an EMBL/GenBank/DDBJ whole genome shotgun (WGS) entry which is preliminary data.</text>
</comment>
<evidence type="ECO:0000256" key="16">
    <source>
        <dbReference type="SAM" id="Phobius"/>
    </source>
</evidence>
<dbReference type="PROSITE" id="PS50857">
    <property type="entry name" value="COX2_CUA"/>
    <property type="match status" value="1"/>
</dbReference>
<dbReference type="InterPro" id="IPR034227">
    <property type="entry name" value="CuRO_UO_II"/>
</dbReference>
<dbReference type="SUPFAM" id="SSF49503">
    <property type="entry name" value="Cupredoxins"/>
    <property type="match status" value="1"/>
</dbReference>
<evidence type="ECO:0000256" key="12">
    <source>
        <dbReference type="ARBA" id="ARBA00023139"/>
    </source>
</evidence>
<evidence type="ECO:0000256" key="3">
    <source>
        <dbReference type="ARBA" id="ARBA00022448"/>
    </source>
</evidence>
<name>A0A1S8GR34_9PROT</name>
<proteinExistence type="inferred from homology"/>
<dbReference type="Gene3D" id="2.60.40.420">
    <property type="entry name" value="Cupredoxins - blue copper proteins"/>
    <property type="match status" value="1"/>
</dbReference>
<evidence type="ECO:0000256" key="6">
    <source>
        <dbReference type="ARBA" id="ARBA00022692"/>
    </source>
</evidence>
<dbReference type="InterPro" id="IPR011759">
    <property type="entry name" value="Cyt_c_oxidase_su2_TM_dom"/>
</dbReference>
<keyword evidence="20" id="KW-1185">Reference proteome</keyword>
<keyword evidence="7" id="KW-0732">Signal</keyword>
<dbReference type="InterPro" id="IPR008972">
    <property type="entry name" value="Cupredoxin"/>
</dbReference>
<evidence type="ECO:0000256" key="14">
    <source>
        <dbReference type="PIRNR" id="PIRNR000292"/>
    </source>
</evidence>
<dbReference type="PIRSF" id="PIRSF000292">
    <property type="entry name" value="Ubi_od_II"/>
    <property type="match status" value="1"/>
</dbReference>
<dbReference type="NCBIfam" id="TIGR01433">
    <property type="entry name" value="CyoA"/>
    <property type="match status" value="1"/>
</dbReference>
<evidence type="ECO:0000256" key="2">
    <source>
        <dbReference type="ARBA" id="ARBA00007866"/>
    </source>
</evidence>
<keyword evidence="11 14" id="KW-0472">Membrane</keyword>
<dbReference type="GO" id="GO:0004129">
    <property type="term" value="F:cytochrome-c oxidase activity"/>
    <property type="evidence" value="ECO:0007669"/>
    <property type="project" value="UniProtKB-UniRule"/>
</dbReference>
<feature type="region of interest" description="Disordered" evidence="15">
    <location>
        <begin position="313"/>
        <end position="340"/>
    </location>
</feature>
<dbReference type="InterPro" id="IPR045187">
    <property type="entry name" value="CcO_II"/>
</dbReference>
<sequence length="340" mass="37846">MAEQQIEAGSMKRLWRFFPALPALMLSGCTVDLLQPAGPIGEGNRDMMVLEWAVMMCVVVPVIIATLVFAWKYRASNTKAEYLRNWSHSNKIEVFIWGVPILIILVLSVFNYKSTHDYDPYKPISKEMQAKVGAPDAKPLHVEVISLDWKWLFIYPDLGIATINELDVPTKTPLDFRITSDSVMTSFFIPQLGSQIYSMAGMETQLHLLASRPGNFQGEAAQYTGPGFSDMRFRAIAMPQEQFDAWVQNVRSGDNPLVAKEALDAQTYPKYHTAPPAPHDEAPKPAPVVYFSSVQSGLFEGIVAKYNVGMSHEDHGKNMGEKSMNMPAESHEAAPSNTGM</sequence>
<dbReference type="OrthoDB" id="9783445at2"/>
<dbReference type="InterPro" id="IPR006333">
    <property type="entry name" value="Cyt_o_ubiquinol_oxidase_su2"/>
</dbReference>
<feature type="domain" description="Cytochrome oxidase subunit II copper A binding" evidence="17">
    <location>
        <begin position="137"/>
        <end position="249"/>
    </location>
</feature>
<evidence type="ECO:0000256" key="1">
    <source>
        <dbReference type="ARBA" id="ARBA00004651"/>
    </source>
</evidence>
<evidence type="ECO:0000256" key="13">
    <source>
        <dbReference type="ARBA" id="ARBA00023288"/>
    </source>
</evidence>
<dbReference type="AlphaFoldDB" id="A0A1S8GR34"/>
<feature type="domain" description="Cytochrome oxidase subunit II transmembrane region profile" evidence="18">
    <location>
        <begin position="25"/>
        <end position="122"/>
    </location>
</feature>
<dbReference type="Proteomes" id="UP000200980">
    <property type="component" value="Unassembled WGS sequence"/>
</dbReference>
<dbReference type="EMBL" id="JATM01000001">
    <property type="protein sequence ID" value="OOL19503.1"/>
    <property type="molecule type" value="Genomic_DNA"/>
</dbReference>
<evidence type="ECO:0000256" key="10">
    <source>
        <dbReference type="ARBA" id="ARBA00023002"/>
    </source>
</evidence>
<keyword evidence="9 16" id="KW-1133">Transmembrane helix</keyword>
<feature type="transmembrane region" description="Helical" evidence="16">
    <location>
        <begin position="52"/>
        <end position="73"/>
    </location>
</feature>
<dbReference type="InterPro" id="IPR036257">
    <property type="entry name" value="Cyt_c_oxidase_su2_TM_sf"/>
</dbReference>
<keyword evidence="5 14" id="KW-0679">Respiratory chain</keyword>
<dbReference type="STRING" id="1539051.AL01_00470"/>
<evidence type="ECO:0000256" key="7">
    <source>
        <dbReference type="ARBA" id="ARBA00022729"/>
    </source>
</evidence>
<evidence type="ECO:0000256" key="15">
    <source>
        <dbReference type="SAM" id="MobiDB-lite"/>
    </source>
</evidence>
<dbReference type="PANTHER" id="PTHR22888:SF18">
    <property type="entry name" value="CYTOCHROME BO(3) UBIQUINOL OXIDASE SUBUNIT 2"/>
    <property type="match status" value="1"/>
</dbReference>
<dbReference type="GO" id="GO:0042773">
    <property type="term" value="P:ATP synthesis coupled electron transport"/>
    <property type="evidence" value="ECO:0007669"/>
    <property type="project" value="TreeGrafter"/>
</dbReference>
<dbReference type="InterPro" id="IPR002429">
    <property type="entry name" value="CcO_II-like_C"/>
</dbReference>
<dbReference type="GO" id="GO:0009486">
    <property type="term" value="F:cytochrome bo3 ubiquinol oxidase activity"/>
    <property type="evidence" value="ECO:0007669"/>
    <property type="project" value="InterPro"/>
</dbReference>
<accession>A0A1S8GR34</accession>
<dbReference type="PROSITE" id="PS50999">
    <property type="entry name" value="COX2_TM"/>
    <property type="match status" value="1"/>
</dbReference>
<comment type="similarity">
    <text evidence="2 14">Belongs to the cytochrome c oxidase subunit 2 family.</text>
</comment>
<evidence type="ECO:0000256" key="11">
    <source>
        <dbReference type="ARBA" id="ARBA00023136"/>
    </source>
</evidence>
<dbReference type="Gene3D" id="1.10.287.90">
    <property type="match status" value="1"/>
</dbReference>
<dbReference type="Pfam" id="PF00116">
    <property type="entry name" value="COX2"/>
    <property type="match status" value="1"/>
</dbReference>
<reference evidence="19 20" key="1">
    <citation type="journal article" date="2016" name="PLoS ONE">
        <title>Whole-Genome Sequence Analysis of Bombella intestini LMG 28161T, a Novel Acetic Acid Bacterium Isolated from the Crop of a Red-Tailed Bumble Bee, Bombus lapidarius.</title>
        <authorList>
            <person name="Li L."/>
            <person name="Illeghems K."/>
            <person name="Van Kerrebroeck S."/>
            <person name="Borremans W."/>
            <person name="Cleenwerck I."/>
            <person name="Smagghe G."/>
            <person name="De Vuyst L."/>
            <person name="Vandamme P."/>
        </authorList>
    </citation>
    <scope>NUCLEOTIDE SEQUENCE [LARGE SCALE GENOMIC DNA]</scope>
    <source>
        <strain evidence="19 20">R-52487</strain>
    </source>
</reference>
<evidence type="ECO:0000256" key="8">
    <source>
        <dbReference type="ARBA" id="ARBA00022982"/>
    </source>
</evidence>
<dbReference type="GO" id="GO:0005886">
    <property type="term" value="C:plasma membrane"/>
    <property type="evidence" value="ECO:0007669"/>
    <property type="project" value="UniProtKB-SubCell"/>
</dbReference>
<organism evidence="19 20">
    <name type="scientific">Bombella intestini</name>
    <dbReference type="NCBI Taxonomy" id="1539051"/>
    <lineage>
        <taxon>Bacteria</taxon>
        <taxon>Pseudomonadati</taxon>
        <taxon>Pseudomonadota</taxon>
        <taxon>Alphaproteobacteria</taxon>
        <taxon>Acetobacterales</taxon>
        <taxon>Acetobacteraceae</taxon>
        <taxon>Bombella</taxon>
    </lineage>
</organism>
<dbReference type="SUPFAM" id="SSF81464">
    <property type="entry name" value="Cytochrome c oxidase subunit II-like, transmembrane region"/>
    <property type="match status" value="1"/>
</dbReference>
<keyword evidence="4 14" id="KW-1003">Cell membrane</keyword>
<dbReference type="PANTHER" id="PTHR22888">
    <property type="entry name" value="CYTOCHROME C OXIDASE, SUBUNIT II"/>
    <property type="match status" value="1"/>
</dbReference>
<dbReference type="Pfam" id="PF06481">
    <property type="entry name" value="COX_ARM"/>
    <property type="match status" value="1"/>
</dbReference>
<keyword evidence="3 14" id="KW-0813">Transport</keyword>
<protein>
    <recommendedName>
        <fullName evidence="14">Ubiquinol oxidase subunit 2</fullName>
    </recommendedName>
</protein>
<keyword evidence="8 14" id="KW-0249">Electron transport</keyword>
<keyword evidence="10 14" id="KW-0560">Oxidoreductase</keyword>
<dbReference type="CDD" id="cd04212">
    <property type="entry name" value="CuRO_UO_II"/>
    <property type="match status" value="1"/>
</dbReference>
<evidence type="ECO:0000313" key="19">
    <source>
        <dbReference type="EMBL" id="OOL19503.1"/>
    </source>
</evidence>
<keyword evidence="12" id="KW-0564">Palmitate</keyword>
<dbReference type="GO" id="GO:0016682">
    <property type="term" value="F:oxidoreductase activity, acting on diphenols and related substances as donors, oxygen as acceptor"/>
    <property type="evidence" value="ECO:0007669"/>
    <property type="project" value="InterPro"/>
</dbReference>
<gene>
    <name evidence="19" type="ORF">AL01_00470</name>
</gene>
<evidence type="ECO:0000259" key="17">
    <source>
        <dbReference type="PROSITE" id="PS50857"/>
    </source>
</evidence>
<evidence type="ECO:0000259" key="18">
    <source>
        <dbReference type="PROSITE" id="PS50999"/>
    </source>
</evidence>
<comment type="subcellular location">
    <subcellularLocation>
        <location evidence="1">Cell membrane</location>
        <topology evidence="1">Multi-pass membrane protein</topology>
    </subcellularLocation>
</comment>
<dbReference type="InterPro" id="IPR010514">
    <property type="entry name" value="COX_ARM"/>
</dbReference>
<evidence type="ECO:0000256" key="4">
    <source>
        <dbReference type="ARBA" id="ARBA00022475"/>
    </source>
</evidence>
<evidence type="ECO:0000256" key="9">
    <source>
        <dbReference type="ARBA" id="ARBA00022989"/>
    </source>
</evidence>